<keyword evidence="3" id="KW-1185">Reference proteome</keyword>
<feature type="region of interest" description="Disordered" evidence="1">
    <location>
        <begin position="1"/>
        <end position="158"/>
    </location>
</feature>
<proteinExistence type="predicted"/>
<dbReference type="EMBL" id="MU839020">
    <property type="protein sequence ID" value="KAK1764457.1"/>
    <property type="molecule type" value="Genomic_DNA"/>
</dbReference>
<reference evidence="2" key="1">
    <citation type="submission" date="2023-06" db="EMBL/GenBank/DDBJ databases">
        <title>Genome-scale phylogeny and comparative genomics of the fungal order Sordariales.</title>
        <authorList>
            <consortium name="Lawrence Berkeley National Laboratory"/>
            <person name="Hensen N."/>
            <person name="Bonometti L."/>
            <person name="Westerberg I."/>
            <person name="Brannstrom I.O."/>
            <person name="Guillou S."/>
            <person name="Cros-Aarteil S."/>
            <person name="Calhoun S."/>
            <person name="Haridas S."/>
            <person name="Kuo A."/>
            <person name="Mondo S."/>
            <person name="Pangilinan J."/>
            <person name="Riley R."/>
            <person name="Labutti K."/>
            <person name="Andreopoulos B."/>
            <person name="Lipzen A."/>
            <person name="Chen C."/>
            <person name="Yanf M."/>
            <person name="Daum C."/>
            <person name="Ng V."/>
            <person name="Clum A."/>
            <person name="Steindorff A."/>
            <person name="Ohm R."/>
            <person name="Martin F."/>
            <person name="Silar P."/>
            <person name="Natvig D."/>
            <person name="Lalanne C."/>
            <person name="Gautier V."/>
            <person name="Ament-Velasquez S.L."/>
            <person name="Kruys A."/>
            <person name="Hutchinson M.I."/>
            <person name="Powell A.J."/>
            <person name="Barry K."/>
            <person name="Miller A.N."/>
            <person name="Grigoriev I.V."/>
            <person name="Debuchy R."/>
            <person name="Gladieux P."/>
            <person name="Thoren M.H."/>
            <person name="Johannesson H."/>
        </authorList>
    </citation>
    <scope>NUCLEOTIDE SEQUENCE</scope>
    <source>
        <strain evidence="2">8032-3</strain>
    </source>
</reference>
<feature type="compositionally biased region" description="Basic and acidic residues" evidence="1">
    <location>
        <begin position="144"/>
        <end position="158"/>
    </location>
</feature>
<evidence type="ECO:0000313" key="2">
    <source>
        <dbReference type="EMBL" id="KAK1764457.1"/>
    </source>
</evidence>
<feature type="compositionally biased region" description="Basic and acidic residues" evidence="1">
    <location>
        <begin position="95"/>
        <end position="107"/>
    </location>
</feature>
<dbReference type="AlphaFoldDB" id="A0AAJ0FEK5"/>
<sequence length="158" mass="16796">MSSSNFESVSNQGEFHARVPHSEPANPKWVKPGNERGNAALPTFHAETLPAGTAPKESTFQPNPYNDVPGHVSSESAEQQPGTRADAQASLSGSTDRDIYNRTDALHGRPLGGQEGREEHGAHPGRRKKEGGGLEGVGASQGRETVEGKVHGVRADRE</sequence>
<accession>A0AAJ0FEK5</accession>
<protein>
    <submittedName>
        <fullName evidence="2">Uncharacterized protein</fullName>
    </submittedName>
</protein>
<feature type="compositionally biased region" description="Polar residues" evidence="1">
    <location>
        <begin position="73"/>
        <end position="82"/>
    </location>
</feature>
<feature type="compositionally biased region" description="Polar residues" evidence="1">
    <location>
        <begin position="1"/>
        <end position="13"/>
    </location>
</feature>
<dbReference type="GeneID" id="85313352"/>
<evidence type="ECO:0000313" key="3">
    <source>
        <dbReference type="Proteomes" id="UP001244011"/>
    </source>
</evidence>
<comment type="caution">
    <text evidence="2">The sequence shown here is derived from an EMBL/GenBank/DDBJ whole genome shotgun (WGS) entry which is preliminary data.</text>
</comment>
<gene>
    <name evidence="2" type="ORF">QBC33DRAFT_561848</name>
</gene>
<dbReference type="RefSeq" id="XP_060280670.1">
    <property type="nucleotide sequence ID" value="XM_060430165.1"/>
</dbReference>
<name>A0AAJ0FEK5_9PEZI</name>
<dbReference type="Proteomes" id="UP001244011">
    <property type="component" value="Unassembled WGS sequence"/>
</dbReference>
<evidence type="ECO:0000256" key="1">
    <source>
        <dbReference type="SAM" id="MobiDB-lite"/>
    </source>
</evidence>
<organism evidence="2 3">
    <name type="scientific">Phialemonium atrogriseum</name>
    <dbReference type="NCBI Taxonomy" id="1093897"/>
    <lineage>
        <taxon>Eukaryota</taxon>
        <taxon>Fungi</taxon>
        <taxon>Dikarya</taxon>
        <taxon>Ascomycota</taxon>
        <taxon>Pezizomycotina</taxon>
        <taxon>Sordariomycetes</taxon>
        <taxon>Sordariomycetidae</taxon>
        <taxon>Cephalothecales</taxon>
        <taxon>Cephalothecaceae</taxon>
        <taxon>Phialemonium</taxon>
    </lineage>
</organism>